<dbReference type="Proteomes" id="UP000186373">
    <property type="component" value="Unassembled WGS sequence"/>
</dbReference>
<sequence>MARHGRPTVHVKSIIHIYIKPAFMKKAGFFDFWPFDFKFFLSSNKL</sequence>
<protein>
    <submittedName>
        <fullName evidence="1">Uncharacterized protein</fullName>
    </submittedName>
</protein>
<name>A0A1N7IF20_9FLAO</name>
<dbReference type="AlphaFoldDB" id="A0A1N7IF20"/>
<proteinExistence type="predicted"/>
<evidence type="ECO:0000313" key="2">
    <source>
        <dbReference type="Proteomes" id="UP000186373"/>
    </source>
</evidence>
<reference evidence="2" key="1">
    <citation type="submission" date="2017-01" db="EMBL/GenBank/DDBJ databases">
        <authorList>
            <person name="Varghese N."/>
            <person name="Submissions S."/>
        </authorList>
    </citation>
    <scope>NUCLEOTIDE SEQUENCE [LARGE SCALE GENOMIC DNA]</scope>
    <source>
        <strain evidence="2">DSM 17126</strain>
    </source>
</reference>
<accession>A0A1N7IF20</accession>
<keyword evidence="2" id="KW-1185">Reference proteome</keyword>
<organism evidence="1 2">
    <name type="scientific">Chryseobacterium shigense</name>
    <dbReference type="NCBI Taxonomy" id="297244"/>
    <lineage>
        <taxon>Bacteria</taxon>
        <taxon>Pseudomonadati</taxon>
        <taxon>Bacteroidota</taxon>
        <taxon>Flavobacteriia</taxon>
        <taxon>Flavobacteriales</taxon>
        <taxon>Weeksellaceae</taxon>
        <taxon>Chryseobacterium group</taxon>
        <taxon>Chryseobacterium</taxon>
    </lineage>
</organism>
<gene>
    <name evidence="1" type="ORF">SAMN05421639_103373</name>
</gene>
<evidence type="ECO:0000313" key="1">
    <source>
        <dbReference type="EMBL" id="SIS35689.1"/>
    </source>
</evidence>
<dbReference type="EMBL" id="FTNY01000003">
    <property type="protein sequence ID" value="SIS35689.1"/>
    <property type="molecule type" value="Genomic_DNA"/>
</dbReference>